<dbReference type="RefSeq" id="WP_209659363.1">
    <property type="nucleotide sequence ID" value="NZ_JAGGLI010000005.1"/>
</dbReference>
<dbReference type="InterPro" id="IPR037522">
    <property type="entry name" value="HD_GYP_dom"/>
</dbReference>
<name>A0ABS4KJS5_9FIRM</name>
<sequence length="346" mass="40305">MRENLVSIDRKLIGEKITKNIYNSKGVLIVTKDTILTEHIYRKLREYRIGNIYIEIPKHREKENEKIYKEIKVSYRKAIKDIKEIISQISINGKLDCEKIIEMKDAIKLNSKHQGYFIDCINELKQVDEYTFNHSINVAVYSMLIASWMNLPEEHIENIIMAGILHDSGKSRIAKQILNKEGPLNEQEFKEIKNHPRLGYDICKKIEALDNNVLLGILQHHEKSDGSGYPSKLKNQEIHLYAKILAIADVYDALTSKRAYKDKLTPFDTFKKMEEIGYSHFDPEVLLIFLKHMSYYYIGFKVKLNTGELGEIAYISLKDEYKPIIKTDEKIIDISKTSTYKVVELI</sequence>
<dbReference type="InterPro" id="IPR003607">
    <property type="entry name" value="HD/PDEase_dom"/>
</dbReference>
<organism evidence="2 3">
    <name type="scientific">Acetoanaerobium pronyense</name>
    <dbReference type="NCBI Taxonomy" id="1482736"/>
    <lineage>
        <taxon>Bacteria</taxon>
        <taxon>Bacillati</taxon>
        <taxon>Bacillota</taxon>
        <taxon>Clostridia</taxon>
        <taxon>Peptostreptococcales</taxon>
        <taxon>Filifactoraceae</taxon>
        <taxon>Acetoanaerobium</taxon>
    </lineage>
</organism>
<evidence type="ECO:0000259" key="1">
    <source>
        <dbReference type="PROSITE" id="PS51832"/>
    </source>
</evidence>
<evidence type="ECO:0000313" key="3">
    <source>
        <dbReference type="Proteomes" id="UP001314903"/>
    </source>
</evidence>
<dbReference type="SUPFAM" id="SSF109604">
    <property type="entry name" value="HD-domain/PDEase-like"/>
    <property type="match status" value="1"/>
</dbReference>
<keyword evidence="3" id="KW-1185">Reference proteome</keyword>
<dbReference type="PANTHER" id="PTHR43155:SF2">
    <property type="entry name" value="CYCLIC DI-GMP PHOSPHODIESTERASE PA4108"/>
    <property type="match status" value="1"/>
</dbReference>
<dbReference type="Pfam" id="PF13487">
    <property type="entry name" value="HD_5"/>
    <property type="match status" value="1"/>
</dbReference>
<protein>
    <submittedName>
        <fullName evidence="2">HD-GYP domain-containing protein (C-di-GMP phosphodiesterase class II)</fullName>
    </submittedName>
</protein>
<reference evidence="2 3" key="1">
    <citation type="submission" date="2021-03" db="EMBL/GenBank/DDBJ databases">
        <title>Genomic Encyclopedia of Type Strains, Phase IV (KMG-IV): sequencing the most valuable type-strain genomes for metagenomic binning, comparative biology and taxonomic classification.</title>
        <authorList>
            <person name="Goeker M."/>
        </authorList>
    </citation>
    <scope>NUCLEOTIDE SEQUENCE [LARGE SCALE GENOMIC DNA]</scope>
    <source>
        <strain evidence="2 3">DSM 27512</strain>
    </source>
</reference>
<dbReference type="SMART" id="SM00471">
    <property type="entry name" value="HDc"/>
    <property type="match status" value="1"/>
</dbReference>
<dbReference type="CDD" id="cd00077">
    <property type="entry name" value="HDc"/>
    <property type="match status" value="1"/>
</dbReference>
<accession>A0ABS4KJS5</accession>
<feature type="domain" description="HD-GYP" evidence="1">
    <location>
        <begin position="109"/>
        <end position="305"/>
    </location>
</feature>
<comment type="caution">
    <text evidence="2">The sequence shown here is derived from an EMBL/GenBank/DDBJ whole genome shotgun (WGS) entry which is preliminary data.</text>
</comment>
<dbReference type="Proteomes" id="UP001314903">
    <property type="component" value="Unassembled WGS sequence"/>
</dbReference>
<evidence type="ECO:0000313" key="2">
    <source>
        <dbReference type="EMBL" id="MBP2026899.1"/>
    </source>
</evidence>
<dbReference type="PROSITE" id="PS51832">
    <property type="entry name" value="HD_GYP"/>
    <property type="match status" value="1"/>
</dbReference>
<dbReference type="EMBL" id="JAGGLI010000005">
    <property type="protein sequence ID" value="MBP2026899.1"/>
    <property type="molecule type" value="Genomic_DNA"/>
</dbReference>
<dbReference type="PANTHER" id="PTHR43155">
    <property type="entry name" value="CYCLIC DI-GMP PHOSPHODIESTERASE PA4108-RELATED"/>
    <property type="match status" value="1"/>
</dbReference>
<proteinExistence type="predicted"/>
<dbReference type="Gene3D" id="1.10.3210.10">
    <property type="entry name" value="Hypothetical protein af1432"/>
    <property type="match status" value="1"/>
</dbReference>
<gene>
    <name evidence="2" type="ORF">J2Z35_000691</name>
</gene>